<dbReference type="PANTHER" id="PTHR47036">
    <property type="entry name" value="COBALT-FACTOR III C(17)-METHYLTRANSFERASE-RELATED"/>
    <property type="match status" value="1"/>
</dbReference>
<dbReference type="STRING" id="526222.Desal_0755"/>
<dbReference type="PANTHER" id="PTHR47036:SF1">
    <property type="entry name" value="COBALT-FACTOR III C(17)-METHYLTRANSFERASE-RELATED"/>
    <property type="match status" value="1"/>
</dbReference>
<dbReference type="KEGG" id="dsa:Desal_0755"/>
<protein>
    <submittedName>
        <fullName evidence="7">Precorrin-3B C17-methyltransferase</fullName>
    </submittedName>
</protein>
<dbReference type="CDD" id="cd11646">
    <property type="entry name" value="Precorrin_3B_C17_MT"/>
    <property type="match status" value="1"/>
</dbReference>
<organism evidence="7 8">
    <name type="scientific">Maridesulfovibrio salexigens (strain ATCC 14822 / DSM 2638 / NCIMB 8403 / VKM B-1763)</name>
    <name type="common">Desulfovibrio salexigens</name>
    <dbReference type="NCBI Taxonomy" id="526222"/>
    <lineage>
        <taxon>Bacteria</taxon>
        <taxon>Pseudomonadati</taxon>
        <taxon>Thermodesulfobacteriota</taxon>
        <taxon>Desulfovibrionia</taxon>
        <taxon>Desulfovibrionales</taxon>
        <taxon>Desulfovibrionaceae</taxon>
        <taxon>Maridesulfovibrio</taxon>
    </lineage>
</organism>
<dbReference type="GO" id="GO:0032259">
    <property type="term" value="P:methylation"/>
    <property type="evidence" value="ECO:0007669"/>
    <property type="project" value="UniProtKB-KW"/>
</dbReference>
<dbReference type="RefSeq" id="WP_015850640.1">
    <property type="nucleotide sequence ID" value="NC_012881.1"/>
</dbReference>
<dbReference type="SUPFAM" id="SSF53790">
    <property type="entry name" value="Tetrapyrrole methylase"/>
    <property type="match status" value="1"/>
</dbReference>
<dbReference type="AlphaFoldDB" id="C6BYZ7"/>
<dbReference type="InterPro" id="IPR014776">
    <property type="entry name" value="4pyrrole_Mease_sub2"/>
</dbReference>
<dbReference type="Pfam" id="PF00590">
    <property type="entry name" value="TP_methylase"/>
    <property type="match status" value="1"/>
</dbReference>
<dbReference type="InterPro" id="IPR006363">
    <property type="entry name" value="Cbl_synth_CobJ/CibH_dom"/>
</dbReference>
<comment type="pathway">
    <text evidence="1">Cofactor biosynthesis; adenosylcobalamin biosynthesis.</text>
</comment>
<feature type="domain" description="Tetrapyrrole methylase" evidence="6">
    <location>
        <begin position="8"/>
        <end position="215"/>
    </location>
</feature>
<dbReference type="EMBL" id="CP001649">
    <property type="protein sequence ID" value="ACS78821.1"/>
    <property type="molecule type" value="Genomic_DNA"/>
</dbReference>
<evidence type="ECO:0000256" key="5">
    <source>
        <dbReference type="ARBA" id="ARBA00022691"/>
    </source>
</evidence>
<dbReference type="InterPro" id="IPR014777">
    <property type="entry name" value="4pyrrole_Mease_sub1"/>
</dbReference>
<dbReference type="GO" id="GO:0008168">
    <property type="term" value="F:methyltransferase activity"/>
    <property type="evidence" value="ECO:0007669"/>
    <property type="project" value="UniProtKB-KW"/>
</dbReference>
<dbReference type="UniPathway" id="UPA00148"/>
<sequence length="252" mass="27099">MSKGCIKVIGLGPGDECLLAPQARHAIEEAEAVVGYTGYVKLVPSELLEGKEVLSTGMMAEVERCRKAVDAALEGRNVVMVCSGDPGIYAMAGLVMELLEAGELFDKVDFEVVPGIPAFTAAAALLGAPLMHDFASVSLSDLLTPWEKIEKRLEAAASADFVIAIYNPRSKKRAGHLGEAVEILKKYRDGSTPLGIVNRAYREEQKVQVATLETLDVNDVDMQTVLIVGNSSTREVAGKMLTPRGYANKYDI</sequence>
<accession>C6BYZ7</accession>
<name>C6BYZ7_MARSD</name>
<dbReference type="InterPro" id="IPR051810">
    <property type="entry name" value="Precorrin_MeTrfase"/>
</dbReference>
<keyword evidence="5" id="KW-0949">S-adenosyl-L-methionine</keyword>
<proteinExistence type="predicted"/>
<dbReference type="HOGENOM" id="CLU_047948_2_0_7"/>
<gene>
    <name evidence="7" type="ordered locus">Desal_0755</name>
</gene>
<dbReference type="Gene3D" id="3.40.1010.10">
    <property type="entry name" value="Cobalt-precorrin-4 Transmethylase, Domain 1"/>
    <property type="match status" value="1"/>
</dbReference>
<evidence type="ECO:0000256" key="3">
    <source>
        <dbReference type="ARBA" id="ARBA00022603"/>
    </source>
</evidence>
<evidence type="ECO:0000256" key="1">
    <source>
        <dbReference type="ARBA" id="ARBA00004953"/>
    </source>
</evidence>
<evidence type="ECO:0000313" key="8">
    <source>
        <dbReference type="Proteomes" id="UP000002601"/>
    </source>
</evidence>
<keyword evidence="8" id="KW-1185">Reference proteome</keyword>
<dbReference type="InterPro" id="IPR035996">
    <property type="entry name" value="4pyrrol_Methylase_sf"/>
</dbReference>
<dbReference type="Gene3D" id="3.30.950.10">
    <property type="entry name" value="Methyltransferase, Cobalt-precorrin-4 Transmethylase, Domain 2"/>
    <property type="match status" value="1"/>
</dbReference>
<evidence type="ECO:0000256" key="4">
    <source>
        <dbReference type="ARBA" id="ARBA00022679"/>
    </source>
</evidence>
<dbReference type="NCBIfam" id="TIGR01466">
    <property type="entry name" value="cobJ_cbiH"/>
    <property type="match status" value="1"/>
</dbReference>
<dbReference type="Proteomes" id="UP000002601">
    <property type="component" value="Chromosome"/>
</dbReference>
<dbReference type="InterPro" id="IPR000878">
    <property type="entry name" value="4pyrrol_Mease"/>
</dbReference>
<evidence type="ECO:0000313" key="7">
    <source>
        <dbReference type="EMBL" id="ACS78821.1"/>
    </source>
</evidence>
<evidence type="ECO:0000256" key="2">
    <source>
        <dbReference type="ARBA" id="ARBA00022573"/>
    </source>
</evidence>
<keyword evidence="3 7" id="KW-0489">Methyltransferase</keyword>
<keyword evidence="2" id="KW-0169">Cobalamin biosynthesis</keyword>
<reference evidence="7 8" key="1">
    <citation type="submission" date="2009-06" db="EMBL/GenBank/DDBJ databases">
        <title>Complete sequence of Desulfovibrio salexigens DSM 2638.</title>
        <authorList>
            <consortium name="US DOE Joint Genome Institute"/>
            <person name="Lucas S."/>
            <person name="Copeland A."/>
            <person name="Lapidus A."/>
            <person name="Glavina del Rio T."/>
            <person name="Tice H."/>
            <person name="Bruce D."/>
            <person name="Goodwin L."/>
            <person name="Pitluck S."/>
            <person name="Munk A.C."/>
            <person name="Brettin T."/>
            <person name="Detter J.C."/>
            <person name="Han C."/>
            <person name="Tapia R."/>
            <person name="Larimer F."/>
            <person name="Land M."/>
            <person name="Hauser L."/>
            <person name="Kyrpides N."/>
            <person name="Anderson I."/>
            <person name="Wall J.D."/>
            <person name="Arkin A.P."/>
            <person name="Dehal P."/>
            <person name="Chivian D."/>
            <person name="Giles B."/>
            <person name="Hazen T.C."/>
        </authorList>
    </citation>
    <scope>NUCLEOTIDE SEQUENCE [LARGE SCALE GENOMIC DNA]</scope>
    <source>
        <strain evidence="8">ATCC 14822 / DSM 2638 / NCIMB 8403 / VKM B-1763</strain>
    </source>
</reference>
<dbReference type="eggNOG" id="COG1010">
    <property type="taxonomic scope" value="Bacteria"/>
</dbReference>
<keyword evidence="4 7" id="KW-0808">Transferase</keyword>
<dbReference type="GO" id="GO:0009236">
    <property type="term" value="P:cobalamin biosynthetic process"/>
    <property type="evidence" value="ECO:0007669"/>
    <property type="project" value="UniProtKB-UniPathway"/>
</dbReference>
<evidence type="ECO:0000259" key="6">
    <source>
        <dbReference type="Pfam" id="PF00590"/>
    </source>
</evidence>